<evidence type="ECO:0000256" key="1">
    <source>
        <dbReference type="SAM" id="MobiDB-lite"/>
    </source>
</evidence>
<dbReference type="EMBL" id="CAEKKB010000007">
    <property type="protein sequence ID" value="CAB4317418.1"/>
    <property type="molecule type" value="Genomic_DNA"/>
</dbReference>
<evidence type="ECO:0000313" key="3">
    <source>
        <dbReference type="Proteomes" id="UP000507245"/>
    </source>
</evidence>
<reference evidence="3" key="1">
    <citation type="journal article" date="2020" name="Genome Biol.">
        <title>Gamete binning: chromosome-level and haplotype-resolved genome assembly enabled by high-throughput single-cell sequencing of gamete genomes.</title>
        <authorList>
            <person name="Campoy J.A."/>
            <person name="Sun H."/>
            <person name="Goel M."/>
            <person name="Jiao W.-B."/>
            <person name="Folz-Donahue K."/>
            <person name="Wang N."/>
            <person name="Rubio M."/>
            <person name="Liu C."/>
            <person name="Kukat C."/>
            <person name="Ruiz D."/>
            <person name="Huettel B."/>
            <person name="Schneeberger K."/>
        </authorList>
    </citation>
    <scope>NUCLEOTIDE SEQUENCE [LARGE SCALE GENOMIC DNA]</scope>
    <source>
        <strain evidence="3">cv. Rojo Pasion</strain>
    </source>
</reference>
<feature type="compositionally biased region" description="Gly residues" evidence="1">
    <location>
        <begin position="26"/>
        <end position="36"/>
    </location>
</feature>
<evidence type="ECO:0000313" key="2">
    <source>
        <dbReference type="EMBL" id="CAB4317418.1"/>
    </source>
</evidence>
<sequence length="190" mass="19407">MWSGVSGPGAARGPRGAWPGARWGSGAQGGGGGGGAGGAVVRVAWVAGQGEEGWWGVGGGALNRGVAGGRPGKRGTENRAPQLARQGHKGRAAERGATGTGWGPNKKTGGGGKPRTRANEIAAHGQGATTRSGAARKFRRNAKCKMVVYIIIPSAVPPSLKNPCTYHDAPNLYFSDLVWSHGLILEEPLR</sequence>
<accession>A0A6J5Y1S3</accession>
<dbReference type="Proteomes" id="UP000507245">
    <property type="component" value="Unassembled WGS sequence"/>
</dbReference>
<feature type="compositionally biased region" description="Gly residues" evidence="1">
    <location>
        <begin position="98"/>
        <end position="113"/>
    </location>
</feature>
<dbReference type="AlphaFoldDB" id="A0A6J5Y1S3"/>
<gene>
    <name evidence="2" type="ORF">ORAREDHAP_LOCUS44190</name>
</gene>
<proteinExistence type="predicted"/>
<feature type="region of interest" description="Disordered" evidence="1">
    <location>
        <begin position="65"/>
        <end position="134"/>
    </location>
</feature>
<protein>
    <submittedName>
        <fullName evidence="2">Uncharacterized protein</fullName>
    </submittedName>
</protein>
<keyword evidence="3" id="KW-1185">Reference proteome</keyword>
<organism evidence="2 3">
    <name type="scientific">Prunus armeniaca</name>
    <name type="common">Apricot</name>
    <name type="synonym">Armeniaca vulgaris</name>
    <dbReference type="NCBI Taxonomy" id="36596"/>
    <lineage>
        <taxon>Eukaryota</taxon>
        <taxon>Viridiplantae</taxon>
        <taxon>Streptophyta</taxon>
        <taxon>Embryophyta</taxon>
        <taxon>Tracheophyta</taxon>
        <taxon>Spermatophyta</taxon>
        <taxon>Magnoliopsida</taxon>
        <taxon>eudicotyledons</taxon>
        <taxon>Gunneridae</taxon>
        <taxon>Pentapetalae</taxon>
        <taxon>rosids</taxon>
        <taxon>fabids</taxon>
        <taxon>Rosales</taxon>
        <taxon>Rosaceae</taxon>
        <taxon>Amygdaloideae</taxon>
        <taxon>Amygdaleae</taxon>
        <taxon>Prunus</taxon>
    </lineage>
</organism>
<feature type="region of interest" description="Disordered" evidence="1">
    <location>
        <begin position="1"/>
        <end position="36"/>
    </location>
</feature>
<feature type="compositionally biased region" description="Low complexity" evidence="1">
    <location>
        <begin position="8"/>
        <end position="25"/>
    </location>
</feature>
<name>A0A6J5Y1S3_PRUAR</name>